<sequence>MRCLKSFAERIAARDPERQTAEIHICIALINRFNALGTAEIFRIA</sequence>
<dbReference type="Proteomes" id="UP000617145">
    <property type="component" value="Unassembled WGS sequence"/>
</dbReference>
<reference evidence="1" key="1">
    <citation type="journal article" date="2014" name="Int. J. Syst. Evol. Microbiol.">
        <title>Complete genome sequence of Corynebacterium casei LMG S-19264T (=DSM 44701T), isolated from a smear-ripened cheese.</title>
        <authorList>
            <consortium name="US DOE Joint Genome Institute (JGI-PGF)"/>
            <person name="Walter F."/>
            <person name="Albersmeier A."/>
            <person name="Kalinowski J."/>
            <person name="Ruckert C."/>
        </authorList>
    </citation>
    <scope>NUCLEOTIDE SEQUENCE</scope>
    <source>
        <strain evidence="1">CGMCC 1.15762</strain>
    </source>
</reference>
<dbReference type="AlphaFoldDB" id="A0A8J2ZHZ6"/>
<keyword evidence="2" id="KW-1185">Reference proteome</keyword>
<comment type="caution">
    <text evidence="1">The sequence shown here is derived from an EMBL/GenBank/DDBJ whole genome shotgun (WGS) entry which is preliminary data.</text>
</comment>
<organism evidence="1 2">
    <name type="scientific">Salipiger pallidus</name>
    <dbReference type="NCBI Taxonomy" id="1775170"/>
    <lineage>
        <taxon>Bacteria</taxon>
        <taxon>Pseudomonadati</taxon>
        <taxon>Pseudomonadota</taxon>
        <taxon>Alphaproteobacteria</taxon>
        <taxon>Rhodobacterales</taxon>
        <taxon>Roseobacteraceae</taxon>
        <taxon>Salipiger</taxon>
    </lineage>
</organism>
<gene>
    <name evidence="1" type="ORF">GCM10011415_10040</name>
</gene>
<evidence type="ECO:0000313" key="1">
    <source>
        <dbReference type="EMBL" id="GGG65264.1"/>
    </source>
</evidence>
<accession>A0A8J2ZHZ6</accession>
<reference evidence="1" key="2">
    <citation type="submission" date="2020-09" db="EMBL/GenBank/DDBJ databases">
        <authorList>
            <person name="Sun Q."/>
            <person name="Zhou Y."/>
        </authorList>
    </citation>
    <scope>NUCLEOTIDE SEQUENCE</scope>
    <source>
        <strain evidence="1">CGMCC 1.15762</strain>
    </source>
</reference>
<name>A0A8J2ZHZ6_9RHOB</name>
<protein>
    <submittedName>
        <fullName evidence="1">Uncharacterized protein</fullName>
    </submittedName>
</protein>
<evidence type="ECO:0000313" key="2">
    <source>
        <dbReference type="Proteomes" id="UP000617145"/>
    </source>
</evidence>
<dbReference type="EMBL" id="BMJV01000001">
    <property type="protein sequence ID" value="GGG65264.1"/>
    <property type="molecule type" value="Genomic_DNA"/>
</dbReference>
<proteinExistence type="predicted"/>